<name>A0ABM7T4Q5_9CLOT</name>
<keyword evidence="2" id="KW-1185">Reference proteome</keyword>
<evidence type="ECO:0000313" key="1">
    <source>
        <dbReference type="EMBL" id="BCZ46279.1"/>
    </source>
</evidence>
<dbReference type="RefSeq" id="WP_224037780.1">
    <property type="nucleotide sequence ID" value="NZ_AP024849.1"/>
</dbReference>
<sequence length="132" mass="15280">MNTVDKIVGTWISADNKKSYPFTLSLESIITGAQYGKRYALPVGTESDQDVENFVSEIQNYVVNDNRKQLAEQVSYPIKVKVNNKVTQIENEDDFIRNYNKIFNENFKKVISNAYTKYMFVNYQGIIFGLVR</sequence>
<reference evidence="2" key="1">
    <citation type="submission" date="2021-07" db="EMBL/GenBank/DDBJ databases">
        <title>Complete genome sequencing of a Clostridium isolate.</title>
        <authorList>
            <person name="Ueki A."/>
            <person name="Tonouchi A."/>
        </authorList>
    </citation>
    <scope>NUCLEOTIDE SEQUENCE [LARGE SCALE GENOMIC DNA]</scope>
    <source>
        <strain evidence="2">C5S11</strain>
    </source>
</reference>
<gene>
    <name evidence="1" type="ORF">psyc5s11_23460</name>
</gene>
<dbReference type="Proteomes" id="UP000824633">
    <property type="component" value="Chromosome"/>
</dbReference>
<organism evidence="1 2">
    <name type="scientific">Clostridium gelidum</name>
    <dbReference type="NCBI Taxonomy" id="704125"/>
    <lineage>
        <taxon>Bacteria</taxon>
        <taxon>Bacillati</taxon>
        <taxon>Bacillota</taxon>
        <taxon>Clostridia</taxon>
        <taxon>Eubacteriales</taxon>
        <taxon>Clostridiaceae</taxon>
        <taxon>Clostridium</taxon>
    </lineage>
</organism>
<accession>A0ABM7T4Q5</accession>
<dbReference type="EMBL" id="AP024849">
    <property type="protein sequence ID" value="BCZ46279.1"/>
    <property type="molecule type" value="Genomic_DNA"/>
</dbReference>
<proteinExistence type="predicted"/>
<protein>
    <submittedName>
        <fullName evidence="1">Uncharacterized protein</fullName>
    </submittedName>
</protein>
<evidence type="ECO:0000313" key="2">
    <source>
        <dbReference type="Proteomes" id="UP000824633"/>
    </source>
</evidence>